<dbReference type="GO" id="GO:0008652">
    <property type="term" value="P:amino acid biosynthetic process"/>
    <property type="evidence" value="ECO:0007669"/>
    <property type="project" value="UniProtKB-KW"/>
</dbReference>
<evidence type="ECO:0000256" key="8">
    <source>
        <dbReference type="ARBA" id="ARBA00044633"/>
    </source>
</evidence>
<dbReference type="PANTHER" id="PTHR21090">
    <property type="entry name" value="AROM/DEHYDROQUINATE SYNTHASE"/>
    <property type="match status" value="1"/>
</dbReference>
<dbReference type="InterPro" id="IPR023193">
    <property type="entry name" value="EPSP_synthase_CS"/>
</dbReference>
<name>A0A381N194_9ZZZZ</name>
<dbReference type="PANTHER" id="PTHR21090:SF5">
    <property type="entry name" value="PENTAFUNCTIONAL AROM POLYPEPTIDE"/>
    <property type="match status" value="1"/>
</dbReference>
<dbReference type="EC" id="2.5.1.19" evidence="3"/>
<dbReference type="PROSITE" id="PS00104">
    <property type="entry name" value="EPSP_SYNTHASE_1"/>
    <property type="match status" value="1"/>
</dbReference>
<dbReference type="InterPro" id="IPR006264">
    <property type="entry name" value="EPSP_synthase"/>
</dbReference>
<dbReference type="InterPro" id="IPR013792">
    <property type="entry name" value="RNA3'P_cycl/enolpyr_Trfase_a/b"/>
</dbReference>
<reference evidence="10" key="1">
    <citation type="submission" date="2018-05" db="EMBL/GenBank/DDBJ databases">
        <authorList>
            <person name="Lanie J.A."/>
            <person name="Ng W.-L."/>
            <person name="Kazmierczak K.M."/>
            <person name="Andrzejewski T.M."/>
            <person name="Davidsen T.M."/>
            <person name="Wayne K.J."/>
            <person name="Tettelin H."/>
            <person name="Glass J.I."/>
            <person name="Rusch D."/>
            <person name="Podicherti R."/>
            <person name="Tsui H.-C.T."/>
            <person name="Winkler M.E."/>
        </authorList>
    </citation>
    <scope>NUCLEOTIDE SEQUENCE</scope>
</reference>
<dbReference type="FunFam" id="3.65.10.10:FF:000005">
    <property type="entry name" value="3-phosphoshikimate 1-carboxyvinyltransferase"/>
    <property type="match status" value="1"/>
</dbReference>
<keyword evidence="4" id="KW-0963">Cytoplasm</keyword>
<dbReference type="Gene3D" id="3.65.10.10">
    <property type="entry name" value="Enolpyruvate transferase domain"/>
    <property type="match status" value="2"/>
</dbReference>
<dbReference type="PROSITE" id="PS00885">
    <property type="entry name" value="EPSP_SYNTHASE_2"/>
    <property type="match status" value="1"/>
</dbReference>
<dbReference type="SUPFAM" id="SSF55205">
    <property type="entry name" value="EPT/RTPC-like"/>
    <property type="match status" value="1"/>
</dbReference>
<dbReference type="InterPro" id="IPR001986">
    <property type="entry name" value="Enolpyruvate_Tfrase_dom"/>
</dbReference>
<proteinExistence type="inferred from homology"/>
<comment type="pathway">
    <text evidence="1">Metabolic intermediate biosynthesis; chorismate biosynthesis; chorismate from D-erythrose 4-phosphate and phosphoenolpyruvate: step 6/7.</text>
</comment>
<keyword evidence="7" id="KW-0057">Aromatic amino acid biosynthesis</keyword>
<feature type="domain" description="Enolpyruvate transferase" evidence="9">
    <location>
        <begin position="1"/>
        <end position="388"/>
    </location>
</feature>
<dbReference type="GO" id="GO:0009073">
    <property type="term" value="P:aromatic amino acid family biosynthetic process"/>
    <property type="evidence" value="ECO:0007669"/>
    <property type="project" value="UniProtKB-KW"/>
</dbReference>
<dbReference type="PIRSF" id="PIRSF000505">
    <property type="entry name" value="EPSPS"/>
    <property type="match status" value="1"/>
</dbReference>
<dbReference type="UniPathway" id="UPA00053">
    <property type="reaction ID" value="UER00089"/>
</dbReference>
<evidence type="ECO:0000256" key="1">
    <source>
        <dbReference type="ARBA" id="ARBA00004811"/>
    </source>
</evidence>
<evidence type="ECO:0000259" key="9">
    <source>
        <dbReference type="Pfam" id="PF00275"/>
    </source>
</evidence>
<dbReference type="Pfam" id="PF00275">
    <property type="entry name" value="EPSP_synthase"/>
    <property type="match status" value="1"/>
</dbReference>
<evidence type="ECO:0000256" key="3">
    <source>
        <dbReference type="ARBA" id="ARBA00012450"/>
    </source>
</evidence>
<dbReference type="HAMAP" id="MF_00210">
    <property type="entry name" value="EPSP_synth"/>
    <property type="match status" value="1"/>
</dbReference>
<dbReference type="InterPro" id="IPR036968">
    <property type="entry name" value="Enolpyruvate_Tfrase_sf"/>
</dbReference>
<comment type="catalytic activity">
    <reaction evidence="8">
        <text>3-phosphoshikimate + phosphoenolpyruvate = 5-O-(1-carboxyvinyl)-3-phosphoshikimate + phosphate</text>
        <dbReference type="Rhea" id="RHEA:21256"/>
        <dbReference type="ChEBI" id="CHEBI:43474"/>
        <dbReference type="ChEBI" id="CHEBI:57701"/>
        <dbReference type="ChEBI" id="CHEBI:58702"/>
        <dbReference type="ChEBI" id="CHEBI:145989"/>
        <dbReference type="EC" id="2.5.1.19"/>
    </reaction>
    <physiologicalReaction direction="left-to-right" evidence="8">
        <dbReference type="Rhea" id="RHEA:21257"/>
    </physiologicalReaction>
</comment>
<keyword evidence="6" id="KW-0808">Transferase</keyword>
<dbReference type="CDD" id="cd01556">
    <property type="entry name" value="EPSP_synthase"/>
    <property type="match status" value="1"/>
</dbReference>
<gene>
    <name evidence="10" type="ORF">METZ01_LOCUS1113</name>
</gene>
<organism evidence="10">
    <name type="scientific">marine metagenome</name>
    <dbReference type="NCBI Taxonomy" id="408172"/>
    <lineage>
        <taxon>unclassified sequences</taxon>
        <taxon>metagenomes</taxon>
        <taxon>ecological metagenomes</taxon>
    </lineage>
</organism>
<sequence>MFAALADGESRISNLSTGADVQSTRACLEACGIQIRDDGNDVIVTGGQFSDPDHPLDCGNSGTTTRLLLGLLAGQGINATLIGDASLSSRPMNRILNPLSQMGLKCESNNGKLSMTIHKSDLIGIDYHSPVASAQVKSAVLYAGLGAVGNTIVTEPILSRDHTEKMLQGLGAKLSSNGLSSTIFPLTSPLSNFNLSVPGDPSTAAFFAATAAIVPESEIILNGILRNPTRIGFYSALQKMGAGMDCLDTWEEAGETIGKLKVFHQPLNSITITKDDVPGLIDELPIIAILATQANGKSEICGAEELRVKECDRIHAVCKNLNKMGAEIEELQDGFIIKGPTQLKGAELETFHDHRIAMAFTIAGFVSDGDMVLDHPECASVSFPEFYYELERLIQ</sequence>
<evidence type="ECO:0000313" key="10">
    <source>
        <dbReference type="EMBL" id="SUZ48259.1"/>
    </source>
</evidence>
<evidence type="ECO:0000256" key="2">
    <source>
        <dbReference type="ARBA" id="ARBA00009948"/>
    </source>
</evidence>
<protein>
    <recommendedName>
        <fullName evidence="3">3-phosphoshikimate 1-carboxyvinyltransferase</fullName>
        <ecNumber evidence="3">2.5.1.19</ecNumber>
    </recommendedName>
</protein>
<evidence type="ECO:0000256" key="6">
    <source>
        <dbReference type="ARBA" id="ARBA00022679"/>
    </source>
</evidence>
<comment type="similarity">
    <text evidence="2">Belongs to the EPSP synthase family.</text>
</comment>
<evidence type="ECO:0000256" key="7">
    <source>
        <dbReference type="ARBA" id="ARBA00023141"/>
    </source>
</evidence>
<evidence type="ECO:0000256" key="5">
    <source>
        <dbReference type="ARBA" id="ARBA00022605"/>
    </source>
</evidence>
<evidence type="ECO:0000256" key="4">
    <source>
        <dbReference type="ARBA" id="ARBA00022490"/>
    </source>
</evidence>
<dbReference type="GO" id="GO:0009423">
    <property type="term" value="P:chorismate biosynthetic process"/>
    <property type="evidence" value="ECO:0007669"/>
    <property type="project" value="UniProtKB-UniPathway"/>
</dbReference>
<dbReference type="AlphaFoldDB" id="A0A381N194"/>
<dbReference type="GO" id="GO:0003866">
    <property type="term" value="F:3-phosphoshikimate 1-carboxyvinyltransferase activity"/>
    <property type="evidence" value="ECO:0007669"/>
    <property type="project" value="UniProtKB-EC"/>
</dbReference>
<dbReference type="NCBIfam" id="TIGR01356">
    <property type="entry name" value="aroA"/>
    <property type="match status" value="1"/>
</dbReference>
<accession>A0A381N194</accession>
<keyword evidence="5" id="KW-0028">Amino-acid biosynthesis</keyword>
<dbReference type="EMBL" id="UINC01000059">
    <property type="protein sequence ID" value="SUZ48259.1"/>
    <property type="molecule type" value="Genomic_DNA"/>
</dbReference>